<dbReference type="GO" id="GO:0015628">
    <property type="term" value="P:protein secretion by the type II secretion system"/>
    <property type="evidence" value="ECO:0007669"/>
    <property type="project" value="InterPro"/>
</dbReference>
<gene>
    <name evidence="3" type="ORF">LNTAR_17808</name>
</gene>
<dbReference type="Pfam" id="PF07596">
    <property type="entry name" value="SBP_bac_10"/>
    <property type="match status" value="1"/>
</dbReference>
<dbReference type="OrthoDB" id="280382at2"/>
<accession>A6DFQ0</accession>
<dbReference type="STRING" id="313628.LNTAR_17808"/>
<dbReference type="PANTHER" id="PTHR30093">
    <property type="entry name" value="GENERAL SECRETION PATHWAY PROTEIN G"/>
    <property type="match status" value="1"/>
</dbReference>
<comment type="caution">
    <text evidence="3">The sequence shown here is derived from an EMBL/GenBank/DDBJ whole genome shotgun (WGS) entry which is preliminary data.</text>
</comment>
<evidence type="ECO:0000259" key="2">
    <source>
        <dbReference type="Pfam" id="PF07596"/>
    </source>
</evidence>
<reference evidence="3 4" key="1">
    <citation type="journal article" date="2010" name="J. Bacteriol.">
        <title>Genome sequence of Lentisphaera araneosa HTCC2155T, the type species of the order Lentisphaerales in the phylum Lentisphaerae.</title>
        <authorList>
            <person name="Thrash J.C."/>
            <person name="Cho J.C."/>
            <person name="Vergin K.L."/>
            <person name="Morris R.M."/>
            <person name="Giovannoni S.J."/>
        </authorList>
    </citation>
    <scope>NUCLEOTIDE SEQUENCE [LARGE SCALE GENOMIC DNA]</scope>
    <source>
        <strain evidence="3 4">HTCC2155</strain>
    </source>
</reference>
<proteinExistence type="predicted"/>
<dbReference type="AlphaFoldDB" id="A6DFQ0"/>
<dbReference type="EMBL" id="ABCK01000001">
    <property type="protein sequence ID" value="EDM29630.1"/>
    <property type="molecule type" value="Genomic_DNA"/>
</dbReference>
<dbReference type="eggNOG" id="COG2165">
    <property type="taxonomic scope" value="Bacteria"/>
</dbReference>
<organism evidence="3 4">
    <name type="scientific">Lentisphaera araneosa HTCC2155</name>
    <dbReference type="NCBI Taxonomy" id="313628"/>
    <lineage>
        <taxon>Bacteria</taxon>
        <taxon>Pseudomonadati</taxon>
        <taxon>Lentisphaerota</taxon>
        <taxon>Lentisphaeria</taxon>
        <taxon>Lentisphaerales</taxon>
        <taxon>Lentisphaeraceae</taxon>
        <taxon>Lentisphaera</taxon>
    </lineage>
</organism>
<dbReference type="GO" id="GO:0015627">
    <property type="term" value="C:type II protein secretion system complex"/>
    <property type="evidence" value="ECO:0007669"/>
    <property type="project" value="InterPro"/>
</dbReference>
<sequence length="248" mass="27738">MLQTKKHFTLIELLVVVAIIGILASLLLPVLGEARKKSKLALCTSNLKQMGMAIHMYTSDNDGYFPYSGGNLGGTSNDTSWDDRLGYLQYDGRSITAAEVGNRNLLTDSFIYECPANEVDPIVANRHIRSYALNYGKSHSPSVFRGLSSYDLWSMKDTEVRDSSQSIMITEHNKVTNYVGMYNNSLNNNNFIKSYYGTPSYWSHTYAKLNFGMIDGSVKFLSLQHTYLGLRDATASGNQIGTMWDCQD</sequence>
<evidence type="ECO:0000313" key="3">
    <source>
        <dbReference type="EMBL" id="EDM29630.1"/>
    </source>
</evidence>
<evidence type="ECO:0000313" key="4">
    <source>
        <dbReference type="Proteomes" id="UP000004947"/>
    </source>
</evidence>
<dbReference type="NCBIfam" id="TIGR02532">
    <property type="entry name" value="IV_pilin_GFxxxE"/>
    <property type="match status" value="1"/>
</dbReference>
<dbReference type="InterPro" id="IPR012902">
    <property type="entry name" value="N_methyl_site"/>
</dbReference>
<dbReference type="Gene3D" id="3.30.700.10">
    <property type="entry name" value="Glycoprotein, Type 4 Pilin"/>
    <property type="match status" value="1"/>
</dbReference>
<dbReference type="PANTHER" id="PTHR30093:SF2">
    <property type="entry name" value="TYPE II SECRETION SYSTEM PROTEIN H"/>
    <property type="match status" value="1"/>
</dbReference>
<keyword evidence="4" id="KW-1185">Reference proteome</keyword>
<dbReference type="SUPFAM" id="SSF54523">
    <property type="entry name" value="Pili subunits"/>
    <property type="match status" value="1"/>
</dbReference>
<dbReference type="RefSeq" id="WP_007276749.1">
    <property type="nucleotide sequence ID" value="NZ_ABCK01000001.1"/>
</dbReference>
<dbReference type="InterPro" id="IPR000983">
    <property type="entry name" value="Bac_GSPG_pilin"/>
</dbReference>
<dbReference type="Proteomes" id="UP000004947">
    <property type="component" value="Unassembled WGS sequence"/>
</dbReference>
<name>A6DFQ0_9BACT</name>
<dbReference type="InterPro" id="IPR011453">
    <property type="entry name" value="DUF1559"/>
</dbReference>
<protein>
    <recommendedName>
        <fullName evidence="2">DUF1559 domain-containing protein</fullName>
    </recommendedName>
</protein>
<dbReference type="InterPro" id="IPR045584">
    <property type="entry name" value="Pilin-like"/>
</dbReference>
<dbReference type="PRINTS" id="PR00813">
    <property type="entry name" value="BCTERIALGSPG"/>
</dbReference>
<evidence type="ECO:0000256" key="1">
    <source>
        <dbReference type="ARBA" id="ARBA00022481"/>
    </source>
</evidence>
<feature type="domain" description="DUF1559" evidence="2">
    <location>
        <begin position="41"/>
        <end position="81"/>
    </location>
</feature>
<keyword evidence="1" id="KW-0488">Methylation</keyword>